<evidence type="ECO:0000313" key="5">
    <source>
        <dbReference type="Proteomes" id="UP000199524"/>
    </source>
</evidence>
<dbReference type="Proteomes" id="UP000199524">
    <property type="component" value="Chromosome I"/>
</dbReference>
<dbReference type="Proteomes" id="UP000182272">
    <property type="component" value="Chromosome I"/>
</dbReference>
<dbReference type="AlphaFoldDB" id="A0A1H2AGJ0"/>
<keyword evidence="1" id="KW-0812">Transmembrane</keyword>
<evidence type="ECO:0000313" key="4">
    <source>
        <dbReference type="Proteomes" id="UP000182272"/>
    </source>
</evidence>
<gene>
    <name evidence="3" type="ORF">SAMN05216581_2718</name>
    <name evidence="2" type="ORF">SAMN05216598_5783</name>
</gene>
<accession>A0A1H2AGJ0</accession>
<keyword evidence="1" id="KW-0472">Membrane</keyword>
<dbReference type="GeneID" id="300210612"/>
<keyword evidence="5" id="KW-1185">Reference proteome</keyword>
<evidence type="ECO:0000313" key="2">
    <source>
        <dbReference type="EMBL" id="SDT44596.1"/>
    </source>
</evidence>
<evidence type="ECO:0000256" key="1">
    <source>
        <dbReference type="SAM" id="Phobius"/>
    </source>
</evidence>
<accession>A0A1H6NRJ2</accession>
<evidence type="ECO:0000313" key="3">
    <source>
        <dbReference type="EMBL" id="SEI14122.1"/>
    </source>
</evidence>
<sequence>MGKRHPDFPAWQWRVAPSISSDGTREGLQLLSMVLFALAFLLVASGVFTQDPTNVAIGVIGLVAAAGLQRKRHMLEA</sequence>
<keyword evidence="1" id="KW-1133">Transmembrane helix</keyword>
<organism evidence="2 5">
    <name type="scientific">Pseudomonas asplenii</name>
    <dbReference type="NCBI Taxonomy" id="53407"/>
    <lineage>
        <taxon>Bacteria</taxon>
        <taxon>Pseudomonadati</taxon>
        <taxon>Pseudomonadota</taxon>
        <taxon>Gammaproteobacteria</taxon>
        <taxon>Pseudomonadales</taxon>
        <taxon>Pseudomonadaceae</taxon>
        <taxon>Pseudomonas</taxon>
    </lineage>
</organism>
<dbReference type="RefSeq" id="WP_010449005.1">
    <property type="nucleotide sequence ID" value="NZ_CP087202.1"/>
</dbReference>
<evidence type="ECO:0008006" key="6">
    <source>
        <dbReference type="Google" id="ProtNLM"/>
    </source>
</evidence>
<proteinExistence type="predicted"/>
<dbReference type="EMBL" id="LT629777">
    <property type="protein sequence ID" value="SDT44596.1"/>
    <property type="molecule type" value="Genomic_DNA"/>
</dbReference>
<name>A0A1H2AGJ0_9PSED</name>
<protein>
    <recommendedName>
        <fullName evidence="6">Terminase</fullName>
    </recommendedName>
</protein>
<feature type="transmembrane region" description="Helical" evidence="1">
    <location>
        <begin position="28"/>
        <end position="47"/>
    </location>
</feature>
<reference evidence="2 4" key="1">
    <citation type="submission" date="2016-10" db="EMBL/GenBank/DDBJ databases">
        <authorList>
            <person name="de Groot N.N."/>
        </authorList>
    </citation>
    <scope>NUCLEOTIDE SEQUENCE [LARGE SCALE GENOMIC DNA]</scope>
    <source>
        <strain evidence="2">ATCC 23835</strain>
        <strain evidence="3 4">LMG 2158</strain>
    </source>
</reference>
<reference evidence="5" key="2">
    <citation type="submission" date="2016-10" db="EMBL/GenBank/DDBJ databases">
        <authorList>
            <person name="Varghese N."/>
            <person name="Submissions S."/>
        </authorList>
    </citation>
    <scope>NUCLEOTIDE SEQUENCE [LARGE SCALE GENOMIC DNA]</scope>
    <source>
        <strain evidence="5">ATCC 23835</strain>
    </source>
</reference>
<dbReference type="EMBL" id="LT629972">
    <property type="protein sequence ID" value="SEI14122.1"/>
    <property type="molecule type" value="Genomic_DNA"/>
</dbReference>